<dbReference type="PANTHER" id="PTHR26312:SF176">
    <property type="entry name" value="TETRATRICOPEPTIDE-LIKE HELICAL DOMAIN-CONTAINING PROTEIN-RELATED"/>
    <property type="match status" value="1"/>
</dbReference>
<evidence type="ECO:0000313" key="1">
    <source>
        <dbReference type="EMBL" id="KAJ8769476.1"/>
    </source>
</evidence>
<name>A0AAV8TRB6_9ROSI</name>
<dbReference type="Gene3D" id="1.25.40.10">
    <property type="entry name" value="Tetratricopeptide repeat domain"/>
    <property type="match status" value="1"/>
</dbReference>
<proteinExistence type="predicted"/>
<evidence type="ECO:0008006" key="3">
    <source>
        <dbReference type="Google" id="ProtNLM"/>
    </source>
</evidence>
<dbReference type="SUPFAM" id="SSF48452">
    <property type="entry name" value="TPR-like"/>
    <property type="match status" value="1"/>
</dbReference>
<sequence length="513" mass="58634">MGLESFHSLNPIFPYLPSSRETPRHARAFSLFTFRSGSSNRCRLSRRSSSLYGFCSDPRSFGLKRTCRAGLNDYFDDELSKQIEDLARNLHVIDSSIDTASAVSEVFDGVKIDSLLSFLPTKFEFLEPKFLDIEQEAPEWPERDEIERISIEHKANSVDIPLSLRMIKRKQKWQVGFEDAGDFACCSVKKAFSSMVFMIQELQNHALNIRESLNSEDLRCVMSKVQMEMNASFVWLFQQVFSRTPTLMVYVMLLLANFTVHSMAGNHVVASTSQRVMACSVLTKEEMHQERHRVDSNTCKTYQVGRNRGASQERDVLLGKLSASISTSLYQIGEPGNQDLRQEEEVRLWNSTVAEASRMQTEARHVLDGGLKKQMVSSISVELEPDDYAEYHRTDLIYQMGVAENPNNPLLLLNYAQFLFAVSRDHDRAEECFKRAIMAGGPPDAEVFSRYADFLWIVRKDLWGAEEKYQQAVAVEPNNHYHASKYANFLWNTGGEDTCFPLQTSNDNFNKVF</sequence>
<dbReference type="InterPro" id="IPR011990">
    <property type="entry name" value="TPR-like_helical_dom_sf"/>
</dbReference>
<accession>A0AAV8TRB6</accession>
<gene>
    <name evidence="1" type="ORF">K2173_002966</name>
</gene>
<dbReference type="EMBL" id="JAIWQS010000003">
    <property type="protein sequence ID" value="KAJ8769476.1"/>
    <property type="molecule type" value="Genomic_DNA"/>
</dbReference>
<organism evidence="1 2">
    <name type="scientific">Erythroxylum novogranatense</name>
    <dbReference type="NCBI Taxonomy" id="1862640"/>
    <lineage>
        <taxon>Eukaryota</taxon>
        <taxon>Viridiplantae</taxon>
        <taxon>Streptophyta</taxon>
        <taxon>Embryophyta</taxon>
        <taxon>Tracheophyta</taxon>
        <taxon>Spermatophyta</taxon>
        <taxon>Magnoliopsida</taxon>
        <taxon>eudicotyledons</taxon>
        <taxon>Gunneridae</taxon>
        <taxon>Pentapetalae</taxon>
        <taxon>rosids</taxon>
        <taxon>fabids</taxon>
        <taxon>Malpighiales</taxon>
        <taxon>Erythroxylaceae</taxon>
        <taxon>Erythroxylum</taxon>
    </lineage>
</organism>
<dbReference type="PANTHER" id="PTHR26312">
    <property type="entry name" value="TETRATRICOPEPTIDE REPEAT PROTEIN 5"/>
    <property type="match status" value="1"/>
</dbReference>
<dbReference type="Proteomes" id="UP001159364">
    <property type="component" value="Linkage Group LG03"/>
</dbReference>
<dbReference type="AlphaFoldDB" id="A0AAV8TRB6"/>
<protein>
    <recommendedName>
        <fullName evidence="3">Tetratricopeptide repeat-like superfamily protein</fullName>
    </recommendedName>
</protein>
<reference evidence="1 2" key="1">
    <citation type="submission" date="2021-09" db="EMBL/GenBank/DDBJ databases">
        <title>Genomic insights and catalytic innovation underlie evolution of tropane alkaloids biosynthesis.</title>
        <authorList>
            <person name="Wang Y.-J."/>
            <person name="Tian T."/>
            <person name="Huang J.-P."/>
            <person name="Huang S.-X."/>
        </authorList>
    </citation>
    <scope>NUCLEOTIDE SEQUENCE [LARGE SCALE GENOMIC DNA]</scope>
    <source>
        <strain evidence="1">KIB-2018</strain>
        <tissue evidence="1">Leaf</tissue>
    </source>
</reference>
<comment type="caution">
    <text evidence="1">The sequence shown here is derived from an EMBL/GenBank/DDBJ whole genome shotgun (WGS) entry which is preliminary data.</text>
</comment>
<evidence type="ECO:0000313" key="2">
    <source>
        <dbReference type="Proteomes" id="UP001159364"/>
    </source>
</evidence>
<keyword evidence="2" id="KW-1185">Reference proteome</keyword>